<keyword evidence="2" id="KW-1133">Transmembrane helix</keyword>
<evidence type="ECO:0000256" key="1">
    <source>
        <dbReference type="SAM" id="MobiDB-lite"/>
    </source>
</evidence>
<protein>
    <recommendedName>
        <fullName evidence="3">PEGA domain-containing protein</fullName>
    </recommendedName>
</protein>
<organism evidence="4">
    <name type="scientific">bioreactor metagenome</name>
    <dbReference type="NCBI Taxonomy" id="1076179"/>
    <lineage>
        <taxon>unclassified sequences</taxon>
        <taxon>metagenomes</taxon>
        <taxon>ecological metagenomes</taxon>
    </lineage>
</organism>
<keyword evidence="2" id="KW-0812">Transmembrane</keyword>
<evidence type="ECO:0000259" key="3">
    <source>
        <dbReference type="Pfam" id="PF08308"/>
    </source>
</evidence>
<feature type="transmembrane region" description="Helical" evidence="2">
    <location>
        <begin position="87"/>
        <end position="104"/>
    </location>
</feature>
<dbReference type="Pfam" id="PF08308">
    <property type="entry name" value="PEGA"/>
    <property type="match status" value="1"/>
</dbReference>
<evidence type="ECO:0000313" key="4">
    <source>
        <dbReference type="EMBL" id="MPL77311.1"/>
    </source>
</evidence>
<evidence type="ECO:0000256" key="2">
    <source>
        <dbReference type="SAM" id="Phobius"/>
    </source>
</evidence>
<comment type="caution">
    <text evidence="4">The sequence shown here is derived from an EMBL/GenBank/DDBJ whole genome shotgun (WGS) entry which is preliminary data.</text>
</comment>
<sequence>MKKQSLFIKTVGIFLIVSILFASCASTTIIQSSPSGANLYINDEPVGKTPYNHTDTKIVGSTSIVKLELEGYETLNSSFSRNEEVDAGAIIGGLFFWIPFLWTMKYKPYHNYELIPLNQNIREGDSHQNNENKKTDTSSKAEELRELKKLLDEKLINQDEFEIEKKKILERK</sequence>
<gene>
    <name evidence="4" type="ORF">SDC9_23166</name>
</gene>
<dbReference type="EMBL" id="VSSQ01000105">
    <property type="protein sequence ID" value="MPL77311.1"/>
    <property type="molecule type" value="Genomic_DNA"/>
</dbReference>
<name>A0A644UEL1_9ZZZZ</name>
<feature type="region of interest" description="Disordered" evidence="1">
    <location>
        <begin position="122"/>
        <end position="141"/>
    </location>
</feature>
<dbReference type="PROSITE" id="PS51257">
    <property type="entry name" value="PROKAR_LIPOPROTEIN"/>
    <property type="match status" value="1"/>
</dbReference>
<dbReference type="InterPro" id="IPR013229">
    <property type="entry name" value="PEGA"/>
</dbReference>
<accession>A0A644UEL1</accession>
<dbReference type="AlphaFoldDB" id="A0A644UEL1"/>
<reference evidence="4" key="1">
    <citation type="submission" date="2019-08" db="EMBL/GenBank/DDBJ databases">
        <authorList>
            <person name="Kucharzyk K."/>
            <person name="Murdoch R.W."/>
            <person name="Higgins S."/>
            <person name="Loffler F."/>
        </authorList>
    </citation>
    <scope>NUCLEOTIDE SEQUENCE</scope>
</reference>
<keyword evidence="2" id="KW-0472">Membrane</keyword>
<feature type="domain" description="PEGA" evidence="3">
    <location>
        <begin position="27"/>
        <end position="77"/>
    </location>
</feature>
<proteinExistence type="predicted"/>